<dbReference type="InterPro" id="IPR010982">
    <property type="entry name" value="Lambda_DNA-bd_dom_sf"/>
</dbReference>
<name>A0ABN9Z4Y8_9LACO</name>
<evidence type="ECO:0000313" key="3">
    <source>
        <dbReference type="Proteomes" id="UP001314166"/>
    </source>
</evidence>
<protein>
    <recommendedName>
        <fullName evidence="1">HTH cro/C1-type domain-containing protein</fullName>
    </recommendedName>
</protein>
<proteinExistence type="predicted"/>
<evidence type="ECO:0000259" key="1">
    <source>
        <dbReference type="PROSITE" id="PS50943"/>
    </source>
</evidence>
<dbReference type="Gene3D" id="1.10.260.40">
    <property type="entry name" value="lambda repressor-like DNA-binding domains"/>
    <property type="match status" value="1"/>
</dbReference>
<gene>
    <name evidence="2" type="ORF">R55214_HHFBAMCI_01533</name>
</gene>
<dbReference type="PROSITE" id="PS50943">
    <property type="entry name" value="HTH_CROC1"/>
    <property type="match status" value="1"/>
</dbReference>
<dbReference type="Proteomes" id="UP001314166">
    <property type="component" value="Unassembled WGS sequence"/>
</dbReference>
<dbReference type="RefSeq" id="WP_338344878.1">
    <property type="nucleotide sequence ID" value="NZ_CAUZLH010000002.1"/>
</dbReference>
<dbReference type="CDD" id="cd00093">
    <property type="entry name" value="HTH_XRE"/>
    <property type="match status" value="1"/>
</dbReference>
<feature type="domain" description="HTH cro/C1-type" evidence="1">
    <location>
        <begin position="8"/>
        <end position="68"/>
    </location>
</feature>
<dbReference type="InterPro" id="IPR001387">
    <property type="entry name" value="Cro/C1-type_HTH"/>
</dbReference>
<dbReference type="EMBL" id="CAUZMB010000014">
    <property type="protein sequence ID" value="CAK1254227.1"/>
    <property type="molecule type" value="Genomic_DNA"/>
</dbReference>
<dbReference type="Pfam" id="PF01381">
    <property type="entry name" value="HTH_3"/>
    <property type="match status" value="1"/>
</dbReference>
<dbReference type="SUPFAM" id="SSF47413">
    <property type="entry name" value="lambda repressor-like DNA-binding domains"/>
    <property type="match status" value="1"/>
</dbReference>
<comment type="caution">
    <text evidence="2">The sequence shown here is derived from an EMBL/GenBank/DDBJ whole genome shotgun (WGS) entry which is preliminary data.</text>
</comment>
<evidence type="ECO:0000313" key="2">
    <source>
        <dbReference type="EMBL" id="CAK1254227.1"/>
    </source>
</evidence>
<organism evidence="2 3">
    <name type="scientific">Fructobacillus evanidus</name>
    <dbReference type="NCBI Taxonomy" id="3064281"/>
    <lineage>
        <taxon>Bacteria</taxon>
        <taxon>Bacillati</taxon>
        <taxon>Bacillota</taxon>
        <taxon>Bacilli</taxon>
        <taxon>Lactobacillales</taxon>
        <taxon>Lactobacillaceae</taxon>
        <taxon>Fructobacillus</taxon>
    </lineage>
</organism>
<keyword evidence="3" id="KW-1185">Reference proteome</keyword>
<sequence>MNGFQITLAAARKNRSLSQKEVSNILKEKYGVKLSRQAIQRYEKDSSEISLALSEYLSEIYEIPKDYIFFGNESTLSYTNCQPA</sequence>
<accession>A0ABN9Z4Y8</accession>
<reference evidence="2 3" key="1">
    <citation type="submission" date="2023-10" db="EMBL/GenBank/DDBJ databases">
        <authorList>
            <person name="Botero Cardona J."/>
        </authorList>
    </citation>
    <scope>NUCLEOTIDE SEQUENCE [LARGE SCALE GENOMIC DNA]</scope>
    <source>
        <strain evidence="2 3">R-55214</strain>
    </source>
</reference>